<reference evidence="2" key="1">
    <citation type="journal article" date="2014" name="Int. J. Syst. Evol. Microbiol.">
        <title>Complete genome sequence of Corynebacterium casei LMG S-19264T (=DSM 44701T), isolated from a smear-ripened cheese.</title>
        <authorList>
            <consortium name="US DOE Joint Genome Institute (JGI-PGF)"/>
            <person name="Walter F."/>
            <person name="Albersmeier A."/>
            <person name="Kalinowski J."/>
            <person name="Ruckert C."/>
        </authorList>
    </citation>
    <scope>NUCLEOTIDE SEQUENCE</scope>
    <source>
        <strain evidence="2">CGMCC 1.15320</strain>
    </source>
</reference>
<dbReference type="EMBL" id="BMIF01000007">
    <property type="protein sequence ID" value="GGA70703.1"/>
    <property type="molecule type" value="Genomic_DNA"/>
</dbReference>
<dbReference type="InterPro" id="IPR054495">
    <property type="entry name" value="DUF488-N3a"/>
</dbReference>
<protein>
    <recommendedName>
        <fullName evidence="1">DUF488 domain-containing protein</fullName>
    </recommendedName>
</protein>
<sequence length="128" mass="14625">MAIRIVRLGTRRHPDEGLRIGTVRRPPRGVPKDRFAADNWYDVWYPELSPSPDLVSEALHAETDADWNKFVRAFRKEMKESAASRTLDLLAALSHTTTFSVGCYCENEARCHRSVLRELLEERGAEIA</sequence>
<dbReference type="Proteomes" id="UP000636264">
    <property type="component" value="Unassembled WGS sequence"/>
</dbReference>
<gene>
    <name evidence="2" type="ORF">GCM10011385_25650</name>
</gene>
<reference evidence="2" key="2">
    <citation type="submission" date="2020-09" db="EMBL/GenBank/DDBJ databases">
        <authorList>
            <person name="Sun Q."/>
            <person name="Zhou Y."/>
        </authorList>
    </citation>
    <scope>NUCLEOTIDE SEQUENCE</scope>
    <source>
        <strain evidence="2">CGMCC 1.15320</strain>
    </source>
</reference>
<organism evidence="2 3">
    <name type="scientific">Nitratireductor aestuarii</name>
    <dbReference type="NCBI Taxonomy" id="1735103"/>
    <lineage>
        <taxon>Bacteria</taxon>
        <taxon>Pseudomonadati</taxon>
        <taxon>Pseudomonadota</taxon>
        <taxon>Alphaproteobacteria</taxon>
        <taxon>Hyphomicrobiales</taxon>
        <taxon>Phyllobacteriaceae</taxon>
        <taxon>Nitratireductor</taxon>
    </lineage>
</organism>
<dbReference type="AlphaFoldDB" id="A0A916RUR3"/>
<proteinExistence type="predicted"/>
<name>A0A916RUR3_9HYPH</name>
<comment type="caution">
    <text evidence="2">The sequence shown here is derived from an EMBL/GenBank/DDBJ whole genome shotgun (WGS) entry which is preliminary data.</text>
</comment>
<feature type="domain" description="DUF488" evidence="1">
    <location>
        <begin position="3"/>
        <end position="124"/>
    </location>
</feature>
<evidence type="ECO:0000259" key="1">
    <source>
        <dbReference type="Pfam" id="PF22751"/>
    </source>
</evidence>
<evidence type="ECO:0000313" key="3">
    <source>
        <dbReference type="Proteomes" id="UP000636264"/>
    </source>
</evidence>
<dbReference type="RefSeq" id="WP_188721457.1">
    <property type="nucleotide sequence ID" value="NZ_BMIF01000007.1"/>
</dbReference>
<evidence type="ECO:0000313" key="2">
    <source>
        <dbReference type="EMBL" id="GGA70703.1"/>
    </source>
</evidence>
<dbReference type="Pfam" id="PF22751">
    <property type="entry name" value="DUF488-N3a"/>
    <property type="match status" value="1"/>
</dbReference>
<keyword evidence="3" id="KW-1185">Reference proteome</keyword>
<accession>A0A916RUR3</accession>